<sequence>MEYKLRDIVNDNGEVVNVPKGFSAIMLDKRLMLIRGRNSIILVKVFNNLYAMRAVINGKMYYRFVTYDSKIIENGSIVLPRRYKDNNIMKALDLVIRKLEEVEDVDKIKDAIFYLYLAKNCLKGDKQSCTELEEQLFFEAEP</sequence>
<dbReference type="RefSeq" id="WP_156004825.1">
    <property type="nucleotide sequence ID" value="NZ_CP045483.1"/>
</dbReference>
<organism evidence="1 2">
    <name type="scientific">Stygiolobus azoricus</name>
    <dbReference type="NCBI Taxonomy" id="41675"/>
    <lineage>
        <taxon>Archaea</taxon>
        <taxon>Thermoproteota</taxon>
        <taxon>Thermoprotei</taxon>
        <taxon>Sulfolobales</taxon>
        <taxon>Sulfolobaceae</taxon>
        <taxon>Stygiolobus</taxon>
    </lineage>
</organism>
<evidence type="ECO:0000313" key="2">
    <source>
        <dbReference type="Proteomes" id="UP000423396"/>
    </source>
</evidence>
<dbReference type="KEGG" id="sazo:D1868_00590"/>
<reference evidence="1 2" key="1">
    <citation type="submission" date="2019-10" db="EMBL/GenBank/DDBJ databases">
        <title>Genome Sequences from Six Type Strain Members of the Archaeal Family Sulfolobaceae: Acidianus ambivalens, Acidianus infernus, Metallosphaera prunae, Stygiolobus azoricus, Sulfolobus metallicus, and Sulfurisphaera ohwakuensis.</title>
        <authorList>
            <person name="Counts J.A."/>
            <person name="Kelly R.M."/>
        </authorList>
    </citation>
    <scope>NUCLEOTIDE SEQUENCE [LARGE SCALE GENOMIC DNA]</scope>
    <source>
        <strain evidence="1 2">FC6</strain>
    </source>
</reference>
<proteinExistence type="predicted"/>
<evidence type="ECO:0000313" key="1">
    <source>
        <dbReference type="EMBL" id="QGR18641.1"/>
    </source>
</evidence>
<dbReference type="OrthoDB" id="39260at2157"/>
<keyword evidence="2" id="KW-1185">Reference proteome</keyword>
<gene>
    <name evidence="1" type="ORF">D1868_00590</name>
</gene>
<dbReference type="Proteomes" id="UP000423396">
    <property type="component" value="Chromosome"/>
</dbReference>
<dbReference type="GeneID" id="42797529"/>
<dbReference type="AlphaFoldDB" id="A0A650CL90"/>
<accession>A0A650CL90</accession>
<dbReference type="EMBL" id="CP045483">
    <property type="protein sequence ID" value="QGR18641.1"/>
    <property type="molecule type" value="Genomic_DNA"/>
</dbReference>
<name>A0A650CL90_9CREN</name>
<protein>
    <submittedName>
        <fullName evidence="1">Uncharacterized protein</fullName>
    </submittedName>
</protein>